<dbReference type="GO" id="GO:0044550">
    <property type="term" value="P:secondary metabolite biosynthetic process"/>
    <property type="evidence" value="ECO:0007669"/>
    <property type="project" value="TreeGrafter"/>
</dbReference>
<dbReference type="GO" id="GO:0005829">
    <property type="term" value="C:cytosol"/>
    <property type="evidence" value="ECO:0007669"/>
    <property type="project" value="TreeGrafter"/>
</dbReference>
<dbReference type="STRING" id="1586287.BBK82_35645"/>
<dbReference type="InterPro" id="IPR025110">
    <property type="entry name" value="AMP-bd_C"/>
</dbReference>
<evidence type="ECO:0008006" key="5">
    <source>
        <dbReference type="Google" id="ProtNLM"/>
    </source>
</evidence>
<evidence type="ECO:0000313" key="3">
    <source>
        <dbReference type="EMBL" id="ANZ43288.1"/>
    </source>
</evidence>
<feature type="domain" description="AMP-dependent synthetase/ligase" evidence="1">
    <location>
        <begin position="8"/>
        <end position="357"/>
    </location>
</feature>
<dbReference type="Gene3D" id="3.40.50.12780">
    <property type="entry name" value="N-terminal domain of ligase-like"/>
    <property type="match status" value="1"/>
</dbReference>
<organism evidence="3 4">
    <name type="scientific">Lentzea guizhouensis</name>
    <dbReference type="NCBI Taxonomy" id="1586287"/>
    <lineage>
        <taxon>Bacteria</taxon>
        <taxon>Bacillati</taxon>
        <taxon>Actinomycetota</taxon>
        <taxon>Actinomycetes</taxon>
        <taxon>Pseudonocardiales</taxon>
        <taxon>Pseudonocardiaceae</taxon>
        <taxon>Lentzea</taxon>
    </lineage>
</organism>
<dbReference type="KEGG" id="led:BBK82_35645"/>
<name>A0A1B2HZZ0_9PSEU</name>
<dbReference type="InterPro" id="IPR020845">
    <property type="entry name" value="AMP-binding_CS"/>
</dbReference>
<evidence type="ECO:0000259" key="2">
    <source>
        <dbReference type="Pfam" id="PF13193"/>
    </source>
</evidence>
<dbReference type="AlphaFoldDB" id="A0A1B2HZZ0"/>
<dbReference type="InterPro" id="IPR042099">
    <property type="entry name" value="ANL_N_sf"/>
</dbReference>
<dbReference type="FunFam" id="3.40.50.980:FF:000002">
    <property type="entry name" value="Enterobactin synthetase component F"/>
    <property type="match status" value="1"/>
</dbReference>
<dbReference type="OrthoDB" id="3243414at2"/>
<dbReference type="InterPro" id="IPR000873">
    <property type="entry name" value="AMP-dep_synth/lig_dom"/>
</dbReference>
<gene>
    <name evidence="3" type="ORF">BBK82_35645</name>
</gene>
<dbReference type="PANTHER" id="PTHR45527:SF14">
    <property type="entry name" value="PLIPASTATIN SYNTHASE SUBUNIT B"/>
    <property type="match status" value="1"/>
</dbReference>
<dbReference type="GO" id="GO:0043041">
    <property type="term" value="P:amino acid activation for nonribosomal peptide biosynthetic process"/>
    <property type="evidence" value="ECO:0007669"/>
    <property type="project" value="TreeGrafter"/>
</dbReference>
<dbReference type="Pfam" id="PF13193">
    <property type="entry name" value="AMP-binding_C"/>
    <property type="match status" value="1"/>
</dbReference>
<keyword evidence="4" id="KW-1185">Reference proteome</keyword>
<evidence type="ECO:0000259" key="1">
    <source>
        <dbReference type="Pfam" id="PF00501"/>
    </source>
</evidence>
<reference evidence="3 4" key="1">
    <citation type="submission" date="2016-07" db="EMBL/GenBank/DDBJ databases">
        <title>Complete genome sequence of the Lentzea guizhouensis DHS C013.</title>
        <authorList>
            <person name="Cao C."/>
        </authorList>
    </citation>
    <scope>NUCLEOTIDE SEQUENCE [LARGE SCALE GENOMIC DNA]</scope>
    <source>
        <strain evidence="3 4">DHS C013</strain>
    </source>
</reference>
<dbReference type="SUPFAM" id="SSF56801">
    <property type="entry name" value="Acetyl-CoA synthetase-like"/>
    <property type="match status" value="1"/>
</dbReference>
<dbReference type="PANTHER" id="PTHR45527">
    <property type="entry name" value="NONRIBOSOMAL PEPTIDE SYNTHETASE"/>
    <property type="match status" value="1"/>
</dbReference>
<dbReference type="Gene3D" id="3.30.300.30">
    <property type="match status" value="1"/>
</dbReference>
<dbReference type="EMBL" id="CP016793">
    <property type="protein sequence ID" value="ANZ43288.1"/>
    <property type="molecule type" value="Genomic_DNA"/>
</dbReference>
<dbReference type="PROSITE" id="PS00455">
    <property type="entry name" value="AMP_BINDING"/>
    <property type="match status" value="1"/>
</dbReference>
<dbReference type="InterPro" id="IPR045851">
    <property type="entry name" value="AMP-bd_C_sf"/>
</dbReference>
<proteinExistence type="predicted"/>
<dbReference type="Proteomes" id="UP000093053">
    <property type="component" value="Chromosome"/>
</dbReference>
<accession>A0A1B2HZZ0</accession>
<dbReference type="InterPro" id="IPR010071">
    <property type="entry name" value="AA_adenyl_dom"/>
</dbReference>
<feature type="domain" description="AMP-binding enzyme C-terminal" evidence="2">
    <location>
        <begin position="415"/>
        <end position="493"/>
    </location>
</feature>
<sequence>MGSLYGTFAAHAARTPHAVAVTDGSEQITYARLDEAAAEYRHGLQDCGVQAGDLVGISLERGWEVMAAILAVLSHGCGYVPLDPAYPRERLRFMTEDSGIRTVIAGETASGLLPAELSRVRRVAGVRQLEQPSAAHLTDTPAYVIYTSGSTGVPKGVPVAESAVLALFGACVDDLFAFGPEDVWSQFFSYSFDFAVWEMWGALLFGGRLVIVPAKTARNPAAFLDLLARERITVLNQVPSYFKYLVRTYERAAVELALRYVVFGGEPLDRVSARRWMQLRPGAEALINMYGITETTVHVTYGRLEAEHVAEDVGGTWIGRPLPHLELALLDARGIEVPAGDVGEIQVAGAGVAGGYLGRPDLTAERFRLLDLDGVERTWYRTGDLARRLPDGSYEYLGRNDRQVNLRGYRVELGEIEAVLRSHAHVLDAVAAVEDVPPRESLLVAYLVPVDSVNASEQLHRELLDHCAARLPAHMVPSQIVTLSDMPLTASGKLDRASLPALRDVTGGPSARASAQDR</sequence>
<dbReference type="GO" id="GO:0031177">
    <property type="term" value="F:phosphopantetheine binding"/>
    <property type="evidence" value="ECO:0007669"/>
    <property type="project" value="TreeGrafter"/>
</dbReference>
<dbReference type="Pfam" id="PF00501">
    <property type="entry name" value="AMP-binding"/>
    <property type="match status" value="1"/>
</dbReference>
<dbReference type="NCBIfam" id="TIGR01733">
    <property type="entry name" value="AA-adenyl-dom"/>
    <property type="match status" value="1"/>
</dbReference>
<protein>
    <recommendedName>
        <fullName evidence="5">Peptide synthetase</fullName>
    </recommendedName>
</protein>
<evidence type="ECO:0000313" key="4">
    <source>
        <dbReference type="Proteomes" id="UP000093053"/>
    </source>
</evidence>